<name>A0A5S3V978_9GAMM</name>
<reference evidence="4 5" key="1">
    <citation type="submission" date="2018-01" db="EMBL/GenBank/DDBJ databases">
        <authorList>
            <person name="Paulsen S."/>
            <person name="Gram L.K."/>
        </authorList>
    </citation>
    <scope>NUCLEOTIDE SEQUENCE [LARGE SCALE GENOMIC DNA]</scope>
    <source>
        <strain evidence="2 5">S3790</strain>
        <strain evidence="3 4">S3895</strain>
    </source>
</reference>
<reference evidence="2" key="3">
    <citation type="submission" date="2019-09" db="EMBL/GenBank/DDBJ databases">
        <title>Co-occurence of chitin degradation, pigmentation and bioactivity in marine Pseudoalteromonas.</title>
        <authorList>
            <person name="Sonnenschein E.C."/>
            <person name="Bech P.K."/>
        </authorList>
    </citation>
    <scope>NUCLEOTIDE SEQUENCE</scope>
    <source>
        <strain evidence="2">S3790</strain>
        <strain evidence="3 4">S3895</strain>
    </source>
</reference>
<dbReference type="EMBL" id="PNBW01000078">
    <property type="protein sequence ID" value="TMO72522.1"/>
    <property type="molecule type" value="Genomic_DNA"/>
</dbReference>
<dbReference type="EMBL" id="PNBX01000042">
    <property type="protein sequence ID" value="TMO68267.1"/>
    <property type="molecule type" value="Genomic_DNA"/>
</dbReference>
<dbReference type="InterPro" id="IPR000073">
    <property type="entry name" value="AB_hydrolase_1"/>
</dbReference>
<feature type="domain" description="AB hydrolase-1" evidence="1">
    <location>
        <begin position="28"/>
        <end position="270"/>
    </location>
</feature>
<dbReference type="GO" id="GO:0016020">
    <property type="term" value="C:membrane"/>
    <property type="evidence" value="ECO:0007669"/>
    <property type="project" value="TreeGrafter"/>
</dbReference>
<gene>
    <name evidence="2" type="ORF">CWC19_10525</name>
    <name evidence="3" type="ORF">CWC20_14860</name>
</gene>
<dbReference type="GO" id="GO:0016787">
    <property type="term" value="F:hydrolase activity"/>
    <property type="evidence" value="ECO:0007669"/>
    <property type="project" value="UniProtKB-KW"/>
</dbReference>
<keyword evidence="4" id="KW-1185">Reference proteome</keyword>
<proteinExistence type="predicted"/>
<dbReference type="InterPro" id="IPR029058">
    <property type="entry name" value="AB_hydrolase_fold"/>
</dbReference>
<sequence length="287" mass="32961">MHIDEKNTIKRLVDCGVAAQIYGNGPQWVICLHGWLDNSNSFVPMANLQKPGYRWLMIDLPGHGQSQWRGKDAHYYFIDYVYDLLIVLEKLNIEKCHLIGHSLGALVCGMFTTLYPQRVKSLSMIEGIGLMYSDEADIKQQVVQSFKQRQHISAKEVKYFPTFKTLVQARVTASDFSEEEAKLLMSRNSEEREGKICLTTDPRLKTHSAFRFSLEQSMHLFKDISIPSLLIIGDKGYEFVKENLETFKASFWDLQVEIVEGGHHCHMQNPVKCITYIEKHLNTINGT</sequence>
<accession>A0A5S3V978</accession>
<evidence type="ECO:0000313" key="2">
    <source>
        <dbReference type="EMBL" id="TMO68267.1"/>
    </source>
</evidence>
<dbReference type="SUPFAM" id="SSF53474">
    <property type="entry name" value="alpha/beta-Hydrolases"/>
    <property type="match status" value="1"/>
</dbReference>
<dbReference type="Proteomes" id="UP000307164">
    <property type="component" value="Unassembled WGS sequence"/>
</dbReference>
<dbReference type="AlphaFoldDB" id="A0A5S3V978"/>
<dbReference type="OrthoDB" id="149912at2"/>
<protein>
    <submittedName>
        <fullName evidence="2">Alpha/beta hydrolase</fullName>
    </submittedName>
</protein>
<evidence type="ECO:0000313" key="3">
    <source>
        <dbReference type="EMBL" id="TMO72522.1"/>
    </source>
</evidence>
<dbReference type="InterPro" id="IPR000639">
    <property type="entry name" value="Epox_hydrolase-like"/>
</dbReference>
<dbReference type="Proteomes" id="UP000307217">
    <property type="component" value="Unassembled WGS sequence"/>
</dbReference>
<evidence type="ECO:0000259" key="1">
    <source>
        <dbReference type="Pfam" id="PF00561"/>
    </source>
</evidence>
<dbReference type="PANTHER" id="PTHR43798:SF33">
    <property type="entry name" value="HYDROLASE, PUTATIVE (AFU_ORTHOLOGUE AFUA_2G14860)-RELATED"/>
    <property type="match status" value="1"/>
</dbReference>
<evidence type="ECO:0000313" key="4">
    <source>
        <dbReference type="Proteomes" id="UP000307164"/>
    </source>
</evidence>
<dbReference type="RefSeq" id="WP_138591841.1">
    <property type="nucleotide sequence ID" value="NZ_PNBW01000078.1"/>
</dbReference>
<dbReference type="InterPro" id="IPR050266">
    <property type="entry name" value="AB_hydrolase_sf"/>
</dbReference>
<dbReference type="PANTHER" id="PTHR43798">
    <property type="entry name" value="MONOACYLGLYCEROL LIPASE"/>
    <property type="match status" value="1"/>
</dbReference>
<organism evidence="2 5">
    <name type="scientific">Pseudoalteromonas aurantia</name>
    <dbReference type="NCBI Taxonomy" id="43654"/>
    <lineage>
        <taxon>Bacteria</taxon>
        <taxon>Pseudomonadati</taxon>
        <taxon>Pseudomonadota</taxon>
        <taxon>Gammaproteobacteria</taxon>
        <taxon>Alteromonadales</taxon>
        <taxon>Pseudoalteromonadaceae</taxon>
        <taxon>Pseudoalteromonas</taxon>
    </lineage>
</organism>
<evidence type="ECO:0000313" key="5">
    <source>
        <dbReference type="Proteomes" id="UP000307217"/>
    </source>
</evidence>
<comment type="caution">
    <text evidence="2">The sequence shown here is derived from an EMBL/GenBank/DDBJ whole genome shotgun (WGS) entry which is preliminary data.</text>
</comment>
<dbReference type="PRINTS" id="PR00111">
    <property type="entry name" value="ABHYDROLASE"/>
</dbReference>
<keyword evidence="2" id="KW-0378">Hydrolase</keyword>
<dbReference type="Gene3D" id="3.40.50.1820">
    <property type="entry name" value="alpha/beta hydrolase"/>
    <property type="match status" value="1"/>
</dbReference>
<dbReference type="Pfam" id="PF00561">
    <property type="entry name" value="Abhydrolase_1"/>
    <property type="match status" value="1"/>
</dbReference>
<reference evidence="5" key="2">
    <citation type="submission" date="2019-06" db="EMBL/GenBank/DDBJ databases">
        <title>Co-occurence of chitin degradation, pigmentation and bioactivity in marine Pseudoalteromonas.</title>
        <authorList>
            <person name="Sonnenschein E.C."/>
            <person name="Bech P.K."/>
        </authorList>
    </citation>
    <scope>NUCLEOTIDE SEQUENCE [LARGE SCALE GENOMIC DNA]</scope>
    <source>
        <strain evidence="5">S3790</strain>
    </source>
</reference>
<dbReference type="PRINTS" id="PR00412">
    <property type="entry name" value="EPOXHYDRLASE"/>
</dbReference>